<feature type="compositionally biased region" description="Polar residues" evidence="6">
    <location>
        <begin position="526"/>
        <end position="538"/>
    </location>
</feature>
<dbReference type="PANTHER" id="PTHR10048">
    <property type="entry name" value="PHOSPHATIDYLINOSITOL KINASE"/>
    <property type="match status" value="1"/>
</dbReference>
<dbReference type="Pfam" id="PF00454">
    <property type="entry name" value="PI3_PI4_kinase"/>
    <property type="match status" value="1"/>
</dbReference>
<dbReference type="PROSITE" id="PS00916">
    <property type="entry name" value="PI3_4_KINASE_2"/>
    <property type="match status" value="1"/>
</dbReference>
<dbReference type="InterPro" id="IPR015433">
    <property type="entry name" value="PI3/4_kinase"/>
</dbReference>
<feature type="region of interest" description="Disordered" evidence="6">
    <location>
        <begin position="516"/>
        <end position="540"/>
    </location>
</feature>
<evidence type="ECO:0000256" key="4">
    <source>
        <dbReference type="ARBA" id="ARBA00022777"/>
    </source>
</evidence>
<feature type="compositionally biased region" description="Polar residues" evidence="6">
    <location>
        <begin position="260"/>
        <end position="270"/>
    </location>
</feature>
<keyword evidence="7" id="KW-0732">Signal</keyword>
<keyword evidence="4 9" id="KW-0418">Kinase</keyword>
<comment type="catalytic activity">
    <reaction evidence="1">
        <text>a 1,2-diacyl-sn-glycero-3-phospho-(1D-myo-inositol) + ATP = a 1,2-diacyl-sn-glycero-3-phospho-(1D-myo-inositol 4-phosphate) + ADP + H(+)</text>
        <dbReference type="Rhea" id="RHEA:19877"/>
        <dbReference type="ChEBI" id="CHEBI:15378"/>
        <dbReference type="ChEBI" id="CHEBI:30616"/>
        <dbReference type="ChEBI" id="CHEBI:57880"/>
        <dbReference type="ChEBI" id="CHEBI:58178"/>
        <dbReference type="ChEBI" id="CHEBI:456216"/>
        <dbReference type="EC" id="2.7.1.67"/>
    </reaction>
</comment>
<evidence type="ECO:0000256" key="6">
    <source>
        <dbReference type="SAM" id="MobiDB-lite"/>
    </source>
</evidence>
<dbReference type="SMART" id="SM00146">
    <property type="entry name" value="PI3Kc"/>
    <property type="match status" value="1"/>
</dbReference>
<dbReference type="STRING" id="154538.A0A1M2W7B1"/>
<evidence type="ECO:0000256" key="1">
    <source>
        <dbReference type="ARBA" id="ARBA00001686"/>
    </source>
</evidence>
<feature type="coiled-coil region" evidence="5">
    <location>
        <begin position="632"/>
        <end position="682"/>
    </location>
</feature>
<name>A0A1M2W7B1_TRAPU</name>
<feature type="compositionally biased region" description="Polar residues" evidence="6">
    <location>
        <begin position="298"/>
        <end position="312"/>
    </location>
</feature>
<keyword evidence="5" id="KW-0175">Coiled coil</keyword>
<dbReference type="OrthoDB" id="10264149at2759"/>
<feature type="signal peptide" evidence="7">
    <location>
        <begin position="1"/>
        <end position="21"/>
    </location>
</feature>
<dbReference type="Proteomes" id="UP000184267">
    <property type="component" value="Unassembled WGS sequence"/>
</dbReference>
<dbReference type="InterPro" id="IPR036940">
    <property type="entry name" value="PI3/4_kinase_cat_sf"/>
</dbReference>
<dbReference type="PROSITE" id="PS50290">
    <property type="entry name" value="PI3_4_KINASE_3"/>
    <property type="match status" value="1"/>
</dbReference>
<dbReference type="GO" id="GO:0048015">
    <property type="term" value="P:phosphatidylinositol-mediated signaling"/>
    <property type="evidence" value="ECO:0007669"/>
    <property type="project" value="TreeGrafter"/>
</dbReference>
<dbReference type="GO" id="GO:0016020">
    <property type="term" value="C:membrane"/>
    <property type="evidence" value="ECO:0007669"/>
    <property type="project" value="TreeGrafter"/>
</dbReference>
<dbReference type="Gene3D" id="3.30.1010.10">
    <property type="entry name" value="Phosphatidylinositol 3-kinase Catalytic Subunit, Chain A, domain 4"/>
    <property type="match status" value="1"/>
</dbReference>
<dbReference type="EMBL" id="MNAD01000138">
    <property type="protein sequence ID" value="OJT15738.1"/>
    <property type="molecule type" value="Genomic_DNA"/>
</dbReference>
<evidence type="ECO:0000256" key="2">
    <source>
        <dbReference type="ARBA" id="ARBA00012169"/>
    </source>
</evidence>
<accession>A0A1M2W7B1</accession>
<dbReference type="EC" id="2.7.1.67" evidence="2"/>
<dbReference type="SUPFAM" id="SSF56112">
    <property type="entry name" value="Protein kinase-like (PK-like)"/>
    <property type="match status" value="1"/>
</dbReference>
<organism evidence="9 10">
    <name type="scientific">Trametes pubescens</name>
    <name type="common">White-rot fungus</name>
    <dbReference type="NCBI Taxonomy" id="154538"/>
    <lineage>
        <taxon>Eukaryota</taxon>
        <taxon>Fungi</taxon>
        <taxon>Dikarya</taxon>
        <taxon>Basidiomycota</taxon>
        <taxon>Agaricomycotina</taxon>
        <taxon>Agaricomycetes</taxon>
        <taxon>Polyporales</taxon>
        <taxon>Polyporaceae</taxon>
        <taxon>Trametes</taxon>
    </lineage>
</organism>
<feature type="compositionally biased region" description="Basic and acidic residues" evidence="6">
    <location>
        <begin position="275"/>
        <end position="286"/>
    </location>
</feature>
<feature type="region of interest" description="Disordered" evidence="6">
    <location>
        <begin position="214"/>
        <end position="317"/>
    </location>
</feature>
<evidence type="ECO:0000256" key="7">
    <source>
        <dbReference type="SAM" id="SignalP"/>
    </source>
</evidence>
<keyword evidence="10" id="KW-1185">Reference proteome</keyword>
<dbReference type="InterPro" id="IPR011009">
    <property type="entry name" value="Kinase-like_dom_sf"/>
</dbReference>
<comment type="caution">
    <text evidence="9">The sequence shown here is derived from an EMBL/GenBank/DDBJ whole genome shotgun (WGS) entry which is preliminary data.</text>
</comment>
<sequence>MSHALLLRLFLSPSFFSVHVALQYLRIYADNIGITYYLTRRLRELDTQDLREVWGFICHLLVTRPSRSKALESFVVEISHKSTHIAMLTLWYMQAYLKDLTQPRSNPVSFLICQRVIHECHEIVFGDLPDHSTPYSALSLPAQLRPSRRKVWPHAEPALVGIGMVLAGVPGMPSLTQIMGPVAIEQGRIDEQGQDIKSIERNDEEGIVRTVSLQSTADSLGGDEDSVDSPDPTGEGPSQGHAERNDPRTLSAVPSRAGSRRQTIAAQTSPALPLHLRDIRRPRLSEDPFGQEDAPSKPVTTAASPFQSTPSFPSRHPYRPNSLPKADLLLQNVVLNSAERAPYLLLVEILHGDLDFDPGKRANKEILKRIVVKESESKGASRDLVSFTKSEAHPRPTVIIPDQVNGSEAALGNDAGDNAEPSSALEAPVASPSVMSPSPTEEEEIDLVEQLYGTESSLRANEIDISDSIVLPPPPKNKELDMVTWSRTSSNPDTPLLDRHDPFGSSHIPSLGLSIPSSALRPPLSGPSTPMLRQQSQPAVPATRVLSLDEYSERMRTAAVMLAQLNASLVREPVTALTAPGMPAPTPESSMLGAPLRWLPGTSWLTGAPANGNAPPPGPGAATEVLRMKLQASEAAAIRDRIMEEMLALEEERMARMRENGVNEASVQISTANGDMKTAEDEGIIRRELSKADPSAVVFSESWAAKKVCPCVAPAVRREGLSMFVRLEYDKRHRTATSTGGDLRQEQLAVQLIQEFEKIWKDENCHFRILITGNSSGLVETITDAVSIHSIKKAEYARRLAEGRFGHVTLLDHFKTTYGDPSSAKFVRAQRNFAKSLAGYSLVTHLLQIKDRHNGNILLDRDGHLIHIDFGFMLANSPGNIGFEAAPFKLPLEYIEVLGGLDAPAYREFRKLFREGFDAARKHCDRIVTLVELMQKDSGLPCFVAFGEQTASMLRDRFQQGLTQAAVEEHVQRLIDASLGSNWTRLYDSFQYYSQSIL</sequence>
<dbReference type="InterPro" id="IPR018936">
    <property type="entry name" value="PI3/4_kinase_CS"/>
</dbReference>
<dbReference type="InterPro" id="IPR000403">
    <property type="entry name" value="PI3/4_kinase_cat_dom"/>
</dbReference>
<dbReference type="GO" id="GO:0005737">
    <property type="term" value="C:cytoplasm"/>
    <property type="evidence" value="ECO:0007669"/>
    <property type="project" value="TreeGrafter"/>
</dbReference>
<evidence type="ECO:0000313" key="10">
    <source>
        <dbReference type="Proteomes" id="UP000184267"/>
    </source>
</evidence>
<evidence type="ECO:0000313" key="9">
    <source>
        <dbReference type="EMBL" id="OJT15738.1"/>
    </source>
</evidence>
<feature type="region of interest" description="Disordered" evidence="6">
    <location>
        <begin position="403"/>
        <end position="444"/>
    </location>
</feature>
<reference evidence="9 10" key="1">
    <citation type="submission" date="2016-10" db="EMBL/GenBank/DDBJ databases">
        <title>Genome sequence of the basidiomycete white-rot fungus Trametes pubescens.</title>
        <authorList>
            <person name="Makela M.R."/>
            <person name="Granchi Z."/>
            <person name="Peng M."/>
            <person name="De Vries R.P."/>
            <person name="Grigoriev I."/>
            <person name="Riley R."/>
            <person name="Hilden K."/>
        </authorList>
    </citation>
    <scope>NUCLEOTIDE SEQUENCE [LARGE SCALE GENOMIC DNA]</scope>
    <source>
        <strain evidence="9 10">FBCC735</strain>
    </source>
</reference>
<evidence type="ECO:0000259" key="8">
    <source>
        <dbReference type="PROSITE" id="PS50290"/>
    </source>
</evidence>
<dbReference type="AlphaFoldDB" id="A0A1M2W7B1"/>
<dbReference type="GO" id="GO:0046854">
    <property type="term" value="P:phosphatidylinositol phosphate biosynthetic process"/>
    <property type="evidence" value="ECO:0007669"/>
    <property type="project" value="InterPro"/>
</dbReference>
<feature type="chain" id="PRO_5012905768" description="1-phosphatidylinositol 4-kinase" evidence="7">
    <location>
        <begin position="22"/>
        <end position="998"/>
    </location>
</feature>
<feature type="compositionally biased region" description="Low complexity" evidence="6">
    <location>
        <begin position="427"/>
        <end position="439"/>
    </location>
</feature>
<dbReference type="OMA" id="ANYFRCE"/>
<dbReference type="PANTHER" id="PTHR10048:SF22">
    <property type="entry name" value="PHOSPHATIDYLINOSITOL 4-KINASE BETA"/>
    <property type="match status" value="1"/>
</dbReference>
<dbReference type="GO" id="GO:0004430">
    <property type="term" value="F:1-phosphatidylinositol 4-kinase activity"/>
    <property type="evidence" value="ECO:0007669"/>
    <property type="project" value="UniProtKB-EC"/>
</dbReference>
<dbReference type="Gene3D" id="1.10.1070.11">
    <property type="entry name" value="Phosphatidylinositol 3-/4-kinase, catalytic domain"/>
    <property type="match status" value="1"/>
</dbReference>
<evidence type="ECO:0000256" key="5">
    <source>
        <dbReference type="SAM" id="Coils"/>
    </source>
</evidence>
<gene>
    <name evidence="9" type="ORF">TRAPUB_4636</name>
</gene>
<keyword evidence="3" id="KW-0808">Transferase</keyword>
<dbReference type="FunFam" id="1.10.1070.11:FF:000016">
    <property type="entry name" value="PIK1p Phosphatidylinositol 4-kinase"/>
    <property type="match status" value="1"/>
</dbReference>
<protein>
    <recommendedName>
        <fullName evidence="2">1-phosphatidylinositol 4-kinase</fullName>
        <ecNumber evidence="2">2.7.1.67</ecNumber>
    </recommendedName>
</protein>
<evidence type="ECO:0000256" key="3">
    <source>
        <dbReference type="ARBA" id="ARBA00022679"/>
    </source>
</evidence>
<feature type="domain" description="PI3K/PI4K catalytic" evidence="8">
    <location>
        <begin position="711"/>
        <end position="983"/>
    </location>
</feature>
<proteinExistence type="predicted"/>